<name>A0A177A047_9PEZI</name>
<accession>A0A177A047</accession>
<dbReference type="RefSeq" id="XP_024319631.1">
    <property type="nucleotide sequence ID" value="XM_024472808.1"/>
</dbReference>
<dbReference type="EMBL" id="KV441429">
    <property type="protein sequence ID" value="OAF54324.1"/>
    <property type="molecule type" value="Genomic_DNA"/>
</dbReference>
<dbReference type="AlphaFoldDB" id="A0A177A047"/>
<dbReference type="GeneID" id="36292400"/>
<sequence>MATLAGMLTKLPANANISDLLLTIESPPPKHELDTPPGAATPRIFKALSKAPPPSSQSTNQLDHRALLFDIAAPSHLSTPGMSTPWAFLVAPPYSLAIPRMSGMHTILRTSI</sequence>
<organism evidence="1">
    <name type="scientific">Pseudogymnoascus destructans</name>
    <dbReference type="NCBI Taxonomy" id="655981"/>
    <lineage>
        <taxon>Eukaryota</taxon>
        <taxon>Fungi</taxon>
        <taxon>Dikarya</taxon>
        <taxon>Ascomycota</taxon>
        <taxon>Pezizomycotina</taxon>
        <taxon>Leotiomycetes</taxon>
        <taxon>Thelebolales</taxon>
        <taxon>Thelebolaceae</taxon>
        <taxon>Pseudogymnoascus</taxon>
    </lineage>
</organism>
<reference evidence="1" key="1">
    <citation type="submission" date="2016-03" db="EMBL/GenBank/DDBJ databases">
        <title>Updated assembly of Pseudogymnoascus destructans, the fungus causing white-nose syndrome of bats.</title>
        <authorList>
            <person name="Palmer J.M."/>
            <person name="Drees K.P."/>
            <person name="Foster J.T."/>
            <person name="Lindner D.L."/>
        </authorList>
    </citation>
    <scope>NUCLEOTIDE SEQUENCE [LARGE SCALE GENOMIC DNA]</scope>
    <source>
        <strain evidence="1">20631-21</strain>
    </source>
</reference>
<proteinExistence type="predicted"/>
<evidence type="ECO:0000313" key="1">
    <source>
        <dbReference type="EMBL" id="OAF54324.1"/>
    </source>
</evidence>
<dbReference type="VEuPathDB" id="FungiDB:GMDG_08651"/>
<dbReference type="Proteomes" id="UP000077154">
    <property type="component" value="Unassembled WGS sequence"/>
</dbReference>
<protein>
    <submittedName>
        <fullName evidence="1">Uncharacterized protein</fullName>
    </submittedName>
</protein>
<gene>
    <name evidence="1" type="ORF">VC83_09368</name>
</gene>